<feature type="chain" id="PRO_5022232533" evidence="2">
    <location>
        <begin position="23"/>
        <end position="159"/>
    </location>
</feature>
<accession>A0A518DM67</accession>
<dbReference type="InterPro" id="IPR036198">
    <property type="entry name" value="Ecotin_sf"/>
</dbReference>
<dbReference type="Gene3D" id="2.60.40.550">
    <property type="entry name" value="Ecotin"/>
    <property type="match status" value="1"/>
</dbReference>
<dbReference type="EMBL" id="CP036433">
    <property type="protein sequence ID" value="QDU92912.1"/>
    <property type="molecule type" value="Genomic_DNA"/>
</dbReference>
<dbReference type="SUPFAM" id="SSF49772">
    <property type="entry name" value="Ecotin, trypsin inhibitor"/>
    <property type="match status" value="1"/>
</dbReference>
<protein>
    <submittedName>
        <fullName evidence="3">Ecotin</fullName>
    </submittedName>
</protein>
<keyword evidence="2" id="KW-0732">Signal</keyword>
<gene>
    <name evidence="3" type="primary">eco</name>
    <name evidence="3" type="ORF">Pla8534_06850</name>
</gene>
<dbReference type="Pfam" id="PF03974">
    <property type="entry name" value="Ecotin"/>
    <property type="match status" value="1"/>
</dbReference>
<evidence type="ECO:0000256" key="1">
    <source>
        <dbReference type="ARBA" id="ARBA00010558"/>
    </source>
</evidence>
<dbReference type="PANTHER" id="PTHR35890">
    <property type="match status" value="1"/>
</dbReference>
<dbReference type="InterPro" id="IPR005658">
    <property type="entry name" value="Prot_inh_ecotin"/>
</dbReference>
<proteinExistence type="inferred from homology"/>
<evidence type="ECO:0000313" key="4">
    <source>
        <dbReference type="Proteomes" id="UP000317648"/>
    </source>
</evidence>
<comment type="similarity">
    <text evidence="1">Belongs to the protease inhibitor I11 (ecotin) family.</text>
</comment>
<dbReference type="KEGG" id="lcre:Pla8534_06850"/>
<dbReference type="PANTHER" id="PTHR35890:SF3">
    <property type="entry name" value="ECOTIN"/>
    <property type="match status" value="1"/>
</dbReference>
<name>A0A518DM67_9BACT</name>
<organism evidence="3 4">
    <name type="scientific">Lignipirellula cremea</name>
    <dbReference type="NCBI Taxonomy" id="2528010"/>
    <lineage>
        <taxon>Bacteria</taxon>
        <taxon>Pseudomonadati</taxon>
        <taxon>Planctomycetota</taxon>
        <taxon>Planctomycetia</taxon>
        <taxon>Pirellulales</taxon>
        <taxon>Pirellulaceae</taxon>
        <taxon>Lignipirellula</taxon>
    </lineage>
</organism>
<dbReference type="AlphaFoldDB" id="A0A518DM67"/>
<evidence type="ECO:0000256" key="2">
    <source>
        <dbReference type="SAM" id="SignalP"/>
    </source>
</evidence>
<sequence precursor="true">MQRLPIFLAGFFVLLGVSTAVAQQDNLKAFPPAGEGMVRYVIRLPHKERGEEDDFQVELLVGKKVMTDGVNHVMLGGEVAAKPLEGWGFTYYELKKFGPLASTLIAPPPGTPQVQKFIAVPSQLIRYNSRIPLVVYVPADAEVRYRIWKAGPAASAEKG</sequence>
<feature type="signal peptide" evidence="2">
    <location>
        <begin position="1"/>
        <end position="22"/>
    </location>
</feature>
<evidence type="ECO:0000313" key="3">
    <source>
        <dbReference type="EMBL" id="QDU92912.1"/>
    </source>
</evidence>
<dbReference type="RefSeq" id="WP_145049269.1">
    <property type="nucleotide sequence ID" value="NZ_CP036433.1"/>
</dbReference>
<dbReference type="GO" id="GO:0004867">
    <property type="term" value="F:serine-type endopeptidase inhibitor activity"/>
    <property type="evidence" value="ECO:0007669"/>
    <property type="project" value="InterPro"/>
</dbReference>
<keyword evidence="4" id="KW-1185">Reference proteome</keyword>
<dbReference type="Proteomes" id="UP000317648">
    <property type="component" value="Chromosome"/>
</dbReference>
<reference evidence="3 4" key="1">
    <citation type="submission" date="2019-02" db="EMBL/GenBank/DDBJ databases">
        <title>Deep-cultivation of Planctomycetes and their phenomic and genomic characterization uncovers novel biology.</title>
        <authorList>
            <person name="Wiegand S."/>
            <person name="Jogler M."/>
            <person name="Boedeker C."/>
            <person name="Pinto D."/>
            <person name="Vollmers J."/>
            <person name="Rivas-Marin E."/>
            <person name="Kohn T."/>
            <person name="Peeters S.H."/>
            <person name="Heuer A."/>
            <person name="Rast P."/>
            <person name="Oberbeckmann S."/>
            <person name="Bunk B."/>
            <person name="Jeske O."/>
            <person name="Meyerdierks A."/>
            <person name="Storesund J.E."/>
            <person name="Kallscheuer N."/>
            <person name="Luecker S."/>
            <person name="Lage O.M."/>
            <person name="Pohl T."/>
            <person name="Merkel B.J."/>
            <person name="Hornburger P."/>
            <person name="Mueller R.-W."/>
            <person name="Bruemmer F."/>
            <person name="Labrenz M."/>
            <person name="Spormann A.M."/>
            <person name="Op den Camp H."/>
            <person name="Overmann J."/>
            <person name="Amann R."/>
            <person name="Jetten M.S.M."/>
            <person name="Mascher T."/>
            <person name="Medema M.H."/>
            <person name="Devos D.P."/>
            <person name="Kaster A.-K."/>
            <person name="Ovreas L."/>
            <person name="Rohde M."/>
            <person name="Galperin M.Y."/>
            <person name="Jogler C."/>
        </authorList>
    </citation>
    <scope>NUCLEOTIDE SEQUENCE [LARGE SCALE GENOMIC DNA]</scope>
    <source>
        <strain evidence="3 4">Pla85_3_4</strain>
    </source>
</reference>
<dbReference type="OrthoDB" id="997196at2"/>